<evidence type="ECO:0000256" key="2">
    <source>
        <dbReference type="SAM" id="Phobius"/>
    </source>
</evidence>
<feature type="compositionally biased region" description="Polar residues" evidence="1">
    <location>
        <begin position="1"/>
        <end position="44"/>
    </location>
</feature>
<feature type="transmembrane region" description="Helical" evidence="2">
    <location>
        <begin position="68"/>
        <end position="93"/>
    </location>
</feature>
<gene>
    <name evidence="3" type="ORF">PVAND_012259</name>
</gene>
<dbReference type="GO" id="GO:0017080">
    <property type="term" value="F:sodium channel regulator activity"/>
    <property type="evidence" value="ECO:0007669"/>
    <property type="project" value="TreeGrafter"/>
</dbReference>
<dbReference type="GO" id="GO:0002028">
    <property type="term" value="P:regulation of sodium ion transport"/>
    <property type="evidence" value="ECO:0007669"/>
    <property type="project" value="TreeGrafter"/>
</dbReference>
<evidence type="ECO:0000313" key="4">
    <source>
        <dbReference type="Proteomes" id="UP001107558"/>
    </source>
</evidence>
<keyword evidence="2" id="KW-1133">Transmembrane helix</keyword>
<evidence type="ECO:0000313" key="3">
    <source>
        <dbReference type="EMBL" id="KAG5682941.1"/>
    </source>
</evidence>
<dbReference type="PANTHER" id="PTHR12335">
    <property type="entry name" value="TIPE PROTEIN TEMPERATURE-INDUCED PARALYTIC E"/>
    <property type="match status" value="1"/>
</dbReference>
<proteinExistence type="predicted"/>
<dbReference type="OrthoDB" id="8175770at2759"/>
<dbReference type="Proteomes" id="UP001107558">
    <property type="component" value="Chromosome 1"/>
</dbReference>
<keyword evidence="2" id="KW-0472">Membrane</keyword>
<dbReference type="GO" id="GO:0005886">
    <property type="term" value="C:plasma membrane"/>
    <property type="evidence" value="ECO:0007669"/>
    <property type="project" value="TreeGrafter"/>
</dbReference>
<keyword evidence="2" id="KW-0812">Transmembrane</keyword>
<protein>
    <recommendedName>
        <fullName evidence="5">Protein tipE</fullName>
    </recommendedName>
</protein>
<name>A0A9J6CLV3_POLVA</name>
<comment type="caution">
    <text evidence="3">The sequence shown here is derived from an EMBL/GenBank/DDBJ whole genome shotgun (WGS) entry which is preliminary data.</text>
</comment>
<sequence>MRSVNDLRSSQSTLSAAPSIPNSKSQTSIASSHSHTSQKSTLSIKSKDSDAPLTREEIIAAYLEKAKWYTSVCLGTTAILSVFAFLFLIPFVVDPAISALTLDFQSEPVTCVVSEHIYFEGITNCTWSSCREGCTNAQTRCHQLTVNYTKILYKDWVKNPIDLELVDWDVADTRFLINTEGCGYPPFVNCTNFAKEYGHNNVGTKTFPCYYSRAEQQKVVARFNVSETIKHLILSIIIPNVLFAISIGVLSYWYCPCSKNCSRKPRVYAEFPSAKEKKIKSWEIEYEYESEECINKL</sequence>
<evidence type="ECO:0008006" key="5">
    <source>
        <dbReference type="Google" id="ProtNLM"/>
    </source>
</evidence>
<dbReference type="AlphaFoldDB" id="A0A9J6CLV3"/>
<dbReference type="InterPro" id="IPR031578">
    <property type="entry name" value="TipE"/>
</dbReference>
<organism evidence="3 4">
    <name type="scientific">Polypedilum vanderplanki</name>
    <name type="common">Sleeping chironomid midge</name>
    <dbReference type="NCBI Taxonomy" id="319348"/>
    <lineage>
        <taxon>Eukaryota</taxon>
        <taxon>Metazoa</taxon>
        <taxon>Ecdysozoa</taxon>
        <taxon>Arthropoda</taxon>
        <taxon>Hexapoda</taxon>
        <taxon>Insecta</taxon>
        <taxon>Pterygota</taxon>
        <taxon>Neoptera</taxon>
        <taxon>Endopterygota</taxon>
        <taxon>Diptera</taxon>
        <taxon>Nematocera</taxon>
        <taxon>Chironomoidea</taxon>
        <taxon>Chironomidae</taxon>
        <taxon>Chironominae</taxon>
        <taxon>Polypedilum</taxon>
        <taxon>Polypedilum</taxon>
    </lineage>
</organism>
<dbReference type="PANTHER" id="PTHR12335:SF5">
    <property type="entry name" value="IP20336P"/>
    <property type="match status" value="1"/>
</dbReference>
<feature type="region of interest" description="Disordered" evidence="1">
    <location>
        <begin position="1"/>
        <end position="48"/>
    </location>
</feature>
<feature type="transmembrane region" description="Helical" evidence="2">
    <location>
        <begin position="232"/>
        <end position="254"/>
    </location>
</feature>
<accession>A0A9J6CLV3</accession>
<reference evidence="3" key="1">
    <citation type="submission" date="2021-03" db="EMBL/GenBank/DDBJ databases">
        <title>Chromosome level genome of the anhydrobiotic midge Polypedilum vanderplanki.</title>
        <authorList>
            <person name="Yoshida Y."/>
            <person name="Kikawada T."/>
            <person name="Gusev O."/>
        </authorList>
    </citation>
    <scope>NUCLEOTIDE SEQUENCE</scope>
    <source>
        <strain evidence="3">NIAS01</strain>
        <tissue evidence="3">Whole body or cell culture</tissue>
    </source>
</reference>
<dbReference type="Pfam" id="PF16972">
    <property type="entry name" value="TipE"/>
    <property type="match status" value="2"/>
</dbReference>
<dbReference type="EMBL" id="JADBJN010000001">
    <property type="protein sequence ID" value="KAG5682941.1"/>
    <property type="molecule type" value="Genomic_DNA"/>
</dbReference>
<evidence type="ECO:0000256" key="1">
    <source>
        <dbReference type="SAM" id="MobiDB-lite"/>
    </source>
</evidence>
<keyword evidence="4" id="KW-1185">Reference proteome</keyword>